<evidence type="ECO:0000313" key="2">
    <source>
        <dbReference type="RGD" id="1562683"/>
    </source>
</evidence>
<dbReference type="Proteomes" id="UP000234681">
    <property type="component" value="Chromosome 11"/>
</dbReference>
<proteinExistence type="predicted"/>
<dbReference type="EMBL" id="CH473989">
    <property type="protein sequence ID" value="EDM10777.1"/>
    <property type="molecule type" value="Genomic_DNA"/>
</dbReference>
<dbReference type="CTD" id="360700"/>
<dbReference type="SMR" id="A6JLL2"/>
<protein>
    <submittedName>
        <fullName evidence="1">RGD1562683 (Predicted)</fullName>
    </submittedName>
</protein>
<sequence>MVGERREDTEKAATLSKPLMKADWSHRLELPADCVLSEARGPETSISAMERCLCFPSLWLKFEREACAELSGRLALLLLWAQSLTPAWDSGHIHRHFKLRT</sequence>
<accession>A6JLL2</accession>
<name>A6JLL2_RAT</name>
<dbReference type="AGR" id="RGD:1562683"/>
<reference evidence="1" key="2">
    <citation type="submission" date="2005-07" db="EMBL/GenBank/DDBJ databases">
        <authorList>
            <person name="Mural R.J."/>
            <person name="Li P.W."/>
            <person name="Adams M.D."/>
            <person name="Amanatides P.G."/>
            <person name="Baden-Tillson H."/>
            <person name="Barnstead M."/>
            <person name="Chin S.H."/>
            <person name="Dew I."/>
            <person name="Evans C.A."/>
            <person name="Ferriera S."/>
            <person name="Flanigan M."/>
            <person name="Fosler C."/>
            <person name="Glodek A."/>
            <person name="Gu Z."/>
            <person name="Holt R.A."/>
            <person name="Jennings D."/>
            <person name="Kraft C.L."/>
            <person name="Lu F."/>
            <person name="Nguyen T."/>
            <person name="Nusskern D.R."/>
            <person name="Pfannkoch C.M."/>
            <person name="Sitter C."/>
            <person name="Sutton G.G."/>
            <person name="Venter J.C."/>
            <person name="Wang Z."/>
            <person name="Woodage T."/>
            <person name="Zheng X.H."/>
            <person name="Zhong F."/>
        </authorList>
    </citation>
    <scope>NUCLEOTIDE SEQUENCE</scope>
    <source>
        <strain evidence="1">BN</strain>
    </source>
</reference>
<reference evidence="1" key="1">
    <citation type="journal article" date="2005" name="Genome Res.">
        <title>Gene and alternative splicing annotation with AIR.</title>
        <authorList>
            <person name="Florea L."/>
            <person name="Di Francesco V."/>
            <person name="Miller J."/>
            <person name="Turner R."/>
            <person name="Yao A."/>
            <person name="Harris M."/>
            <person name="Walenz B."/>
            <person name="Mobarry C."/>
            <person name="Merkulov G.V."/>
            <person name="Charlab R."/>
            <person name="Dew I."/>
            <person name="Deng Z."/>
            <person name="Istrail S."/>
            <person name="Li P."/>
            <person name="Sutton G."/>
        </authorList>
    </citation>
    <scope>NUCLEOTIDE SEQUENCE</scope>
    <source>
        <strain evidence="1">BN</strain>
    </source>
</reference>
<evidence type="ECO:0000313" key="1">
    <source>
        <dbReference type="EMBL" id="EDM10777.1"/>
    </source>
</evidence>
<gene>
    <name evidence="2" type="primary">RGD1562683</name>
    <name evidence="1" type="synonym">RGD1562683_predicted</name>
    <name evidence="1" type="ORF">rCG_58657</name>
</gene>
<dbReference type="RefSeq" id="NP_001101784.1">
    <property type="nucleotide sequence ID" value="NM_001108314.1"/>
</dbReference>
<dbReference type="GeneID" id="360700"/>
<dbReference type="RGD" id="1562683">
    <property type="gene designation" value="RGD1562683"/>
</dbReference>
<organism evidence="1">
    <name type="scientific">Rattus norvegicus</name>
    <name type="common">Rat</name>
    <dbReference type="NCBI Taxonomy" id="10116"/>
    <lineage>
        <taxon>Eukaryota</taxon>
        <taxon>Metazoa</taxon>
        <taxon>Chordata</taxon>
        <taxon>Craniata</taxon>
        <taxon>Vertebrata</taxon>
        <taxon>Euteleostomi</taxon>
        <taxon>Mammalia</taxon>
        <taxon>Eutheria</taxon>
        <taxon>Euarchontoglires</taxon>
        <taxon>Glires</taxon>
        <taxon>Rodentia</taxon>
        <taxon>Myomorpha</taxon>
        <taxon>Muroidea</taxon>
        <taxon>Muridae</taxon>
        <taxon>Murinae</taxon>
        <taxon>Rattus</taxon>
    </lineage>
</organism>
<dbReference type="KEGG" id="rno:360700"/>
<dbReference type="AlphaFoldDB" id="A6JLL2"/>